<dbReference type="InterPro" id="IPR024747">
    <property type="entry name" value="Pyridox_Oxase-rel"/>
</dbReference>
<sequence>MGFADGKSAYIVPLNFGYTQEDGKWSFYFHGAAVGRKLDLIRTVGYAGFELDTNHKVNEDKEACEYSFRFQSVIGQGPVRLIEGLDEKKAALQLIMAHYSGKSDWTFPDSMVAATAIFRLEAEELCCKEHG</sequence>
<dbReference type="InterPro" id="IPR012349">
    <property type="entry name" value="Split_barrel_FMN-bd"/>
</dbReference>
<dbReference type="SUPFAM" id="SSF50475">
    <property type="entry name" value="FMN-binding split barrel"/>
    <property type="match status" value="1"/>
</dbReference>
<accession>A0A645H291</accession>
<dbReference type="PANTHER" id="PTHR34071">
    <property type="entry name" value="5-NITROIMIDAZOLE ANTIBIOTICS RESISTANCE PROTEIN, NIMA-FAMILY-RELATED PROTEIN-RELATED"/>
    <property type="match status" value="1"/>
</dbReference>
<dbReference type="AlphaFoldDB" id="A0A645H291"/>
<dbReference type="PANTHER" id="PTHR34071:SF2">
    <property type="entry name" value="FLAVIN-NUCLEOTIDE-BINDING PROTEIN"/>
    <property type="match status" value="1"/>
</dbReference>
<gene>
    <name evidence="1" type="ORF">SDC9_180611</name>
</gene>
<dbReference type="EMBL" id="VSSQ01085490">
    <property type="protein sequence ID" value="MPN33128.1"/>
    <property type="molecule type" value="Genomic_DNA"/>
</dbReference>
<proteinExistence type="predicted"/>
<evidence type="ECO:0008006" key="2">
    <source>
        <dbReference type="Google" id="ProtNLM"/>
    </source>
</evidence>
<organism evidence="1">
    <name type="scientific">bioreactor metagenome</name>
    <dbReference type="NCBI Taxonomy" id="1076179"/>
    <lineage>
        <taxon>unclassified sequences</taxon>
        <taxon>metagenomes</taxon>
        <taxon>ecological metagenomes</taxon>
    </lineage>
</organism>
<dbReference type="Gene3D" id="2.30.110.10">
    <property type="entry name" value="Electron Transport, Fmn-binding Protein, Chain A"/>
    <property type="match status" value="1"/>
</dbReference>
<protein>
    <recommendedName>
        <fullName evidence="2">Pyridoxamine 5'-phosphate oxidase putative domain-containing protein</fullName>
    </recommendedName>
</protein>
<name>A0A645H291_9ZZZZ</name>
<comment type="caution">
    <text evidence="1">The sequence shown here is derived from an EMBL/GenBank/DDBJ whole genome shotgun (WGS) entry which is preliminary data.</text>
</comment>
<evidence type="ECO:0000313" key="1">
    <source>
        <dbReference type="EMBL" id="MPN33128.1"/>
    </source>
</evidence>
<dbReference type="Pfam" id="PF12900">
    <property type="entry name" value="Pyridox_ox_2"/>
    <property type="match status" value="1"/>
</dbReference>
<reference evidence="1" key="1">
    <citation type="submission" date="2019-08" db="EMBL/GenBank/DDBJ databases">
        <authorList>
            <person name="Kucharzyk K."/>
            <person name="Murdoch R.W."/>
            <person name="Higgins S."/>
            <person name="Loffler F."/>
        </authorList>
    </citation>
    <scope>NUCLEOTIDE SEQUENCE</scope>
</reference>